<protein>
    <submittedName>
        <fullName evidence="3">Putative LOC102093304</fullName>
    </submittedName>
</protein>
<feature type="region of interest" description="Disordered" evidence="1">
    <location>
        <begin position="18"/>
        <end position="38"/>
    </location>
</feature>
<organism evidence="3 4">
    <name type="scientific">Columba livia</name>
    <name type="common">Rock dove</name>
    <dbReference type="NCBI Taxonomy" id="8932"/>
    <lineage>
        <taxon>Eukaryota</taxon>
        <taxon>Metazoa</taxon>
        <taxon>Chordata</taxon>
        <taxon>Craniata</taxon>
        <taxon>Vertebrata</taxon>
        <taxon>Euteleostomi</taxon>
        <taxon>Archelosauria</taxon>
        <taxon>Archosauria</taxon>
        <taxon>Dinosauria</taxon>
        <taxon>Saurischia</taxon>
        <taxon>Theropoda</taxon>
        <taxon>Coelurosauria</taxon>
        <taxon>Aves</taxon>
        <taxon>Neognathae</taxon>
        <taxon>Neoaves</taxon>
        <taxon>Columbimorphae</taxon>
        <taxon>Columbiformes</taxon>
        <taxon>Columbidae</taxon>
        <taxon>Columba</taxon>
    </lineage>
</organism>
<evidence type="ECO:0000256" key="1">
    <source>
        <dbReference type="SAM" id="MobiDB-lite"/>
    </source>
</evidence>
<evidence type="ECO:0000313" key="4">
    <source>
        <dbReference type="Proteomes" id="UP000053872"/>
    </source>
</evidence>
<evidence type="ECO:0000313" key="3">
    <source>
        <dbReference type="EMBL" id="PKK26538.1"/>
    </source>
</evidence>
<dbReference type="AlphaFoldDB" id="A0A2I0MA27"/>
<comment type="caution">
    <text evidence="3">The sequence shown here is derived from an EMBL/GenBank/DDBJ whole genome shotgun (WGS) entry which is preliminary data.</text>
</comment>
<dbReference type="Proteomes" id="UP000053872">
    <property type="component" value="Unassembled WGS sequence"/>
</dbReference>
<feature type="chain" id="PRO_5014139014" evidence="2">
    <location>
        <begin position="19"/>
        <end position="352"/>
    </location>
</feature>
<reference evidence="3 4" key="1">
    <citation type="journal article" date="2013" name="Science">
        <title>Genomic diversity and evolution of the head crest in the rock pigeon.</title>
        <authorList>
            <person name="Shapiro M.D."/>
            <person name="Kronenberg Z."/>
            <person name="Li C."/>
            <person name="Domyan E.T."/>
            <person name="Pan H."/>
            <person name="Campbell M."/>
            <person name="Tan H."/>
            <person name="Huff C.D."/>
            <person name="Hu H."/>
            <person name="Vickrey A.I."/>
            <person name="Nielsen S.C."/>
            <person name="Stringham S.A."/>
            <person name="Hu H."/>
            <person name="Willerslev E."/>
            <person name="Gilbert M.T."/>
            <person name="Yandell M."/>
            <person name="Zhang G."/>
            <person name="Wang J."/>
        </authorList>
    </citation>
    <scope>NUCLEOTIDE SEQUENCE [LARGE SCALE GENOMIC DNA]</scope>
    <source>
        <tissue evidence="3">Blood</tissue>
    </source>
</reference>
<accession>A0A2I0MA27</accession>
<gene>
    <name evidence="3" type="ORF">A306_00007230</name>
</gene>
<proteinExistence type="predicted"/>
<name>A0A2I0MA27_COLLI</name>
<dbReference type="InParanoid" id="A0A2I0MA27"/>
<dbReference type="EMBL" id="AKCR02000025">
    <property type="protein sequence ID" value="PKK26538.1"/>
    <property type="molecule type" value="Genomic_DNA"/>
</dbReference>
<evidence type="ECO:0000256" key="2">
    <source>
        <dbReference type="SAM" id="SignalP"/>
    </source>
</evidence>
<feature type="signal peptide" evidence="2">
    <location>
        <begin position="1"/>
        <end position="18"/>
    </location>
</feature>
<feature type="compositionally biased region" description="Polar residues" evidence="1">
    <location>
        <begin position="20"/>
        <end position="34"/>
    </location>
</feature>
<keyword evidence="2" id="KW-0732">Signal</keyword>
<sequence>MMLVQVLALLSLGALSSSAPTQATRPTSTGSPSPQEERSRALVGLIIQEILQDMQKLKLNTVPSVVTVNATVERCMHSHLKTFVSTLAALDKSSKSIAKKLTRVHAHKNVLPEGSVKIMPLNNTMEAGGNVTTYLEKFTEILNAEKRSQEERRIAVKLQKIQDAGKSCLGWMEQEWEPVEEEDFFSSLERLLSSWASGYFLPLKETLHLQNKTKYAIIDEMLCLLRAEKESINEEFSTPLHIKNQSCAHNITEKFIHELRRISGCRCMKRVEKDMESLEKNCTILKKSSSEDRRCSQFRKTDFTLFKESLEEFLKWVNQKQYCSNMVRTELSLYPHDKCNCSDPWKYHKGLF</sequence>
<keyword evidence="4" id="KW-1185">Reference proteome</keyword>